<gene>
    <name evidence="2" type="ORF">SAMN04488118_12125</name>
</gene>
<dbReference type="AlphaFoldDB" id="A0A1G5RJ27"/>
<keyword evidence="3" id="KW-1185">Reference proteome</keyword>
<evidence type="ECO:0000256" key="1">
    <source>
        <dbReference type="SAM" id="MobiDB-lite"/>
    </source>
</evidence>
<evidence type="ECO:0000313" key="3">
    <source>
        <dbReference type="Proteomes" id="UP000198767"/>
    </source>
</evidence>
<dbReference type="Proteomes" id="UP000198767">
    <property type="component" value="Unassembled WGS sequence"/>
</dbReference>
<name>A0A1G5RJ27_9RHOB</name>
<evidence type="ECO:0000313" key="2">
    <source>
        <dbReference type="EMBL" id="SCZ74054.1"/>
    </source>
</evidence>
<proteinExistence type="predicted"/>
<feature type="compositionally biased region" description="Basic and acidic residues" evidence="1">
    <location>
        <begin position="53"/>
        <end position="68"/>
    </location>
</feature>
<dbReference type="EMBL" id="FMWG01000021">
    <property type="protein sequence ID" value="SCZ74054.1"/>
    <property type="molecule type" value="Genomic_DNA"/>
</dbReference>
<feature type="region of interest" description="Disordered" evidence="1">
    <location>
        <begin position="26"/>
        <end position="75"/>
    </location>
</feature>
<reference evidence="2 3" key="1">
    <citation type="submission" date="2016-10" db="EMBL/GenBank/DDBJ databases">
        <authorList>
            <person name="de Groot N.N."/>
        </authorList>
    </citation>
    <scope>NUCLEOTIDE SEQUENCE [LARGE SCALE GENOMIC DNA]</scope>
    <source>
        <strain evidence="2 3">U95</strain>
    </source>
</reference>
<protein>
    <submittedName>
        <fullName evidence="2">Uncharacterized protein</fullName>
    </submittedName>
</protein>
<organism evidence="2 3">
    <name type="scientific">Epibacterium ulvae</name>
    <dbReference type="NCBI Taxonomy" id="1156985"/>
    <lineage>
        <taxon>Bacteria</taxon>
        <taxon>Pseudomonadati</taxon>
        <taxon>Pseudomonadota</taxon>
        <taxon>Alphaproteobacteria</taxon>
        <taxon>Rhodobacterales</taxon>
        <taxon>Roseobacteraceae</taxon>
        <taxon>Epibacterium</taxon>
    </lineage>
</organism>
<feature type="compositionally biased region" description="Polar residues" evidence="1">
    <location>
        <begin position="27"/>
        <end position="38"/>
    </location>
</feature>
<sequence length="75" mass="8219">MGRAVLNRMERNLAIRALEMAVEETRNWPSRNASTASKISDGGTQPGAGPGRIRKESGLNEHSERHENVTPTIAH</sequence>
<accession>A0A1G5RJ27</accession>